<dbReference type="PANTHER" id="PTHR34070:SF1">
    <property type="entry name" value="DNA ALKYLATION REPAIR PROTEIN"/>
    <property type="match status" value="1"/>
</dbReference>
<dbReference type="Proteomes" id="UP000295371">
    <property type="component" value="Unassembled WGS sequence"/>
</dbReference>
<evidence type="ECO:0000313" key="1">
    <source>
        <dbReference type="EMBL" id="TDT30860.1"/>
    </source>
</evidence>
<evidence type="ECO:0000313" key="2">
    <source>
        <dbReference type="Proteomes" id="UP000295371"/>
    </source>
</evidence>
<dbReference type="InterPro" id="IPR016024">
    <property type="entry name" value="ARM-type_fold"/>
</dbReference>
<sequence>MVLRQNPAMDAPTRAEHLRRLLDAAADPGIAAGQQAYMKSAMPFRGVRMPAVRRIVRDALAPRSAIPAGPGKVSSDDLLPIATLLWRGAQFREDRYAAITVLDLPPIRTSPATIPLSREMITTGAWWDLVDATASHVAKVLLTHRDELTPLMYDWAGDDDRWLRRSAIISQLGAKQRMDRVLLHSVIESNRTDPDFFIRKAIGWALRDFARTDPDWVRALTDQVELSPLSRREALKHLHLPV</sequence>
<proteinExistence type="predicted"/>
<accession>A0A4R7J182</accession>
<reference evidence="1 2" key="1">
    <citation type="submission" date="2019-03" db="EMBL/GenBank/DDBJ databases">
        <title>Genomic Encyclopedia of Archaeal and Bacterial Type Strains, Phase II (KMG-II): from individual species to whole genera.</title>
        <authorList>
            <person name="Goeker M."/>
        </authorList>
    </citation>
    <scope>NUCLEOTIDE SEQUENCE [LARGE SCALE GENOMIC DNA]</scope>
    <source>
        <strain evidence="1 2">DSM 24323</strain>
    </source>
</reference>
<dbReference type="SUPFAM" id="SSF48371">
    <property type="entry name" value="ARM repeat"/>
    <property type="match status" value="1"/>
</dbReference>
<dbReference type="AlphaFoldDB" id="A0A4R7J182"/>
<gene>
    <name evidence="1" type="ORF">CLV29_2266</name>
</gene>
<dbReference type="InterPro" id="IPR014825">
    <property type="entry name" value="DNA_alkylation"/>
</dbReference>
<comment type="caution">
    <text evidence="1">The sequence shown here is derived from an EMBL/GenBank/DDBJ whole genome shotgun (WGS) entry which is preliminary data.</text>
</comment>
<dbReference type="PANTHER" id="PTHR34070">
    <property type="entry name" value="ARMADILLO-TYPE FOLD"/>
    <property type="match status" value="1"/>
</dbReference>
<dbReference type="Gene3D" id="1.25.10.90">
    <property type="match status" value="1"/>
</dbReference>
<dbReference type="CDD" id="cd07064">
    <property type="entry name" value="AlkD_like_1"/>
    <property type="match status" value="1"/>
</dbReference>
<organism evidence="1 2">
    <name type="scientific">Naumannella halotolerans</name>
    <dbReference type="NCBI Taxonomy" id="993414"/>
    <lineage>
        <taxon>Bacteria</taxon>
        <taxon>Bacillati</taxon>
        <taxon>Actinomycetota</taxon>
        <taxon>Actinomycetes</taxon>
        <taxon>Propionibacteriales</taxon>
        <taxon>Propionibacteriaceae</taxon>
        <taxon>Naumannella</taxon>
    </lineage>
</organism>
<dbReference type="Pfam" id="PF08713">
    <property type="entry name" value="DNA_alkylation"/>
    <property type="match status" value="1"/>
</dbReference>
<keyword evidence="2" id="KW-1185">Reference proteome</keyword>
<name>A0A4R7J182_9ACTN</name>
<dbReference type="EMBL" id="SOAW01000002">
    <property type="protein sequence ID" value="TDT30860.1"/>
    <property type="molecule type" value="Genomic_DNA"/>
</dbReference>
<protein>
    <submittedName>
        <fullName evidence="1">3-methyladenine DNA glycosylase AlkD</fullName>
    </submittedName>
</protein>